<name>A0A0N1MV16_9GAMM</name>
<evidence type="ECO:0000256" key="3">
    <source>
        <dbReference type="ARBA" id="ARBA00022553"/>
    </source>
</evidence>
<feature type="transmembrane region" description="Helical" evidence="13">
    <location>
        <begin position="6"/>
        <end position="29"/>
    </location>
</feature>
<dbReference type="SMART" id="SM00387">
    <property type="entry name" value="HATPase_c"/>
    <property type="match status" value="1"/>
</dbReference>
<dbReference type="InterPro" id="IPR005467">
    <property type="entry name" value="His_kinase_dom"/>
</dbReference>
<feature type="modified residue" description="4-aspartylphosphate" evidence="11">
    <location>
        <position position="851"/>
    </location>
</feature>
<keyword evidence="7" id="KW-0067">ATP-binding</keyword>
<evidence type="ECO:0000256" key="7">
    <source>
        <dbReference type="ARBA" id="ARBA00022840"/>
    </source>
</evidence>
<evidence type="ECO:0000256" key="9">
    <source>
        <dbReference type="ARBA" id="ARBA00064003"/>
    </source>
</evidence>
<dbReference type="SUPFAM" id="SSF52172">
    <property type="entry name" value="CheY-like"/>
    <property type="match status" value="1"/>
</dbReference>
<evidence type="ECO:0000256" key="6">
    <source>
        <dbReference type="ARBA" id="ARBA00022777"/>
    </source>
</evidence>
<evidence type="ECO:0000256" key="11">
    <source>
        <dbReference type="PROSITE-ProRule" id="PRU00169"/>
    </source>
</evidence>
<keyword evidence="13" id="KW-1133">Transmembrane helix</keyword>
<feature type="coiled-coil region" evidence="12">
    <location>
        <begin position="506"/>
        <end position="533"/>
    </location>
</feature>
<dbReference type="InterPro" id="IPR036890">
    <property type="entry name" value="HATPase_C_sf"/>
</dbReference>
<proteinExistence type="predicted"/>
<dbReference type="PANTHER" id="PTHR45339:SF1">
    <property type="entry name" value="HYBRID SIGNAL TRANSDUCTION HISTIDINE KINASE J"/>
    <property type="match status" value="1"/>
</dbReference>
<keyword evidence="3 11" id="KW-0597">Phosphoprotein</keyword>
<feature type="transmembrane region" description="Helical" evidence="13">
    <location>
        <begin position="132"/>
        <end position="153"/>
    </location>
</feature>
<feature type="domain" description="Histidine kinase" evidence="14">
    <location>
        <begin position="565"/>
        <end position="782"/>
    </location>
</feature>
<feature type="transmembrane region" description="Helical" evidence="13">
    <location>
        <begin position="438"/>
        <end position="460"/>
    </location>
</feature>
<dbReference type="SUPFAM" id="SSF55874">
    <property type="entry name" value="ATPase domain of HSP90 chaperone/DNA topoisomerase II/histidine kinase"/>
    <property type="match status" value="1"/>
</dbReference>
<comment type="catalytic activity">
    <reaction evidence="1">
        <text>ATP + protein L-histidine = ADP + protein N-phospho-L-histidine.</text>
        <dbReference type="EC" id="2.7.13.3"/>
    </reaction>
</comment>
<evidence type="ECO:0000313" key="17">
    <source>
        <dbReference type="Proteomes" id="UP000037848"/>
    </source>
</evidence>
<dbReference type="Proteomes" id="UP000037848">
    <property type="component" value="Unassembled WGS sequence"/>
</dbReference>
<dbReference type="SMART" id="SM00388">
    <property type="entry name" value="HisKA"/>
    <property type="match status" value="1"/>
</dbReference>
<dbReference type="EC" id="2.7.13.3" evidence="2"/>
<dbReference type="InterPro" id="IPR001789">
    <property type="entry name" value="Sig_transdc_resp-reg_receiver"/>
</dbReference>
<reference evidence="16 17" key="1">
    <citation type="submission" date="2015-08" db="EMBL/GenBank/DDBJ databases">
        <title>Draft Genome Sequence of Pseudoalteromonas porphyrae UCD-SED14.</title>
        <authorList>
            <person name="Coil D.A."/>
            <person name="Jospin G."/>
            <person name="Lee R.D."/>
            <person name="Eisen J.A."/>
        </authorList>
    </citation>
    <scope>NUCLEOTIDE SEQUENCE [LARGE SCALE GENOMIC DNA]</scope>
    <source>
        <strain evidence="16 17">UCD-SED14</strain>
    </source>
</reference>
<feature type="transmembrane region" description="Helical" evidence="13">
    <location>
        <begin position="41"/>
        <end position="67"/>
    </location>
</feature>
<evidence type="ECO:0000256" key="4">
    <source>
        <dbReference type="ARBA" id="ARBA00022679"/>
    </source>
</evidence>
<dbReference type="CDD" id="cd17546">
    <property type="entry name" value="REC_hyHK_CKI1_RcsC-like"/>
    <property type="match status" value="1"/>
</dbReference>
<dbReference type="GO" id="GO:0000155">
    <property type="term" value="F:phosphorelay sensor kinase activity"/>
    <property type="evidence" value="ECO:0007669"/>
    <property type="project" value="InterPro"/>
</dbReference>
<keyword evidence="13" id="KW-0472">Membrane</keyword>
<dbReference type="InterPro" id="IPR003594">
    <property type="entry name" value="HATPase_dom"/>
</dbReference>
<dbReference type="InterPro" id="IPR036097">
    <property type="entry name" value="HisK_dim/P_sf"/>
</dbReference>
<dbReference type="Gene3D" id="3.30.565.10">
    <property type="entry name" value="Histidine kinase-like ATPase, C-terminal domain"/>
    <property type="match status" value="1"/>
</dbReference>
<feature type="transmembrane region" description="Helical" evidence="13">
    <location>
        <begin position="165"/>
        <end position="187"/>
    </location>
</feature>
<evidence type="ECO:0000259" key="14">
    <source>
        <dbReference type="PROSITE" id="PS50109"/>
    </source>
</evidence>
<evidence type="ECO:0000256" key="5">
    <source>
        <dbReference type="ARBA" id="ARBA00022741"/>
    </source>
</evidence>
<dbReference type="Gene3D" id="3.40.50.2300">
    <property type="match status" value="1"/>
</dbReference>
<keyword evidence="12" id="KW-0175">Coiled coil</keyword>
<dbReference type="STRING" id="187330.AMS58_10590"/>
<dbReference type="AlphaFoldDB" id="A0A0N1MV16"/>
<gene>
    <name evidence="16" type="ORF">ADS77_09130</name>
</gene>
<dbReference type="EMBL" id="LHPH01000008">
    <property type="protein sequence ID" value="KPH63527.1"/>
    <property type="molecule type" value="Genomic_DNA"/>
</dbReference>
<keyword evidence="17" id="KW-1185">Reference proteome</keyword>
<dbReference type="PROSITE" id="PS50109">
    <property type="entry name" value="HIS_KIN"/>
    <property type="match status" value="1"/>
</dbReference>
<feature type="domain" description="Response regulatory" evidence="15">
    <location>
        <begin position="802"/>
        <end position="919"/>
    </location>
</feature>
<dbReference type="PATRIC" id="fig|187330.3.peg.3901"/>
<keyword evidence="4" id="KW-0808">Transferase</keyword>
<comment type="caution">
    <text evidence="16">The sequence shown here is derived from an EMBL/GenBank/DDBJ whole genome shotgun (WGS) entry which is preliminary data.</text>
</comment>
<evidence type="ECO:0000256" key="10">
    <source>
        <dbReference type="ARBA" id="ARBA00068150"/>
    </source>
</evidence>
<feature type="transmembrane region" description="Helical" evidence="13">
    <location>
        <begin position="73"/>
        <end position="89"/>
    </location>
</feature>
<evidence type="ECO:0000313" key="16">
    <source>
        <dbReference type="EMBL" id="KPH63527.1"/>
    </source>
</evidence>
<evidence type="ECO:0000256" key="1">
    <source>
        <dbReference type="ARBA" id="ARBA00000085"/>
    </source>
</evidence>
<dbReference type="Pfam" id="PF00512">
    <property type="entry name" value="HisKA"/>
    <property type="match status" value="1"/>
</dbReference>
<keyword evidence="6 16" id="KW-0418">Kinase</keyword>
<dbReference type="FunFam" id="1.10.287.130:FF:000002">
    <property type="entry name" value="Two-component osmosensing histidine kinase"/>
    <property type="match status" value="1"/>
</dbReference>
<dbReference type="Pfam" id="PF22673">
    <property type="entry name" value="MCP-like_PDC_1"/>
    <property type="match status" value="1"/>
</dbReference>
<dbReference type="Gene3D" id="1.10.287.130">
    <property type="match status" value="1"/>
</dbReference>
<comment type="subunit">
    <text evidence="9">At low DSF concentrations, interacts with RpfF.</text>
</comment>
<dbReference type="SUPFAM" id="SSF47384">
    <property type="entry name" value="Homodimeric domain of signal transducing histidine kinase"/>
    <property type="match status" value="1"/>
</dbReference>
<accession>A0A0N1MV16</accession>
<evidence type="ECO:0000256" key="2">
    <source>
        <dbReference type="ARBA" id="ARBA00012438"/>
    </source>
</evidence>
<evidence type="ECO:0000256" key="8">
    <source>
        <dbReference type="ARBA" id="ARBA00023012"/>
    </source>
</evidence>
<dbReference type="InterPro" id="IPR004358">
    <property type="entry name" value="Sig_transdc_His_kin-like_C"/>
</dbReference>
<dbReference type="PANTHER" id="PTHR45339">
    <property type="entry name" value="HYBRID SIGNAL TRANSDUCTION HISTIDINE KINASE J"/>
    <property type="match status" value="1"/>
</dbReference>
<evidence type="ECO:0000256" key="13">
    <source>
        <dbReference type="SAM" id="Phobius"/>
    </source>
</evidence>
<keyword evidence="13" id="KW-0812">Transmembrane</keyword>
<keyword evidence="8" id="KW-0902">Two-component regulatory system</keyword>
<protein>
    <recommendedName>
        <fullName evidence="10">Sensory/regulatory protein RpfC</fullName>
        <ecNumber evidence="2">2.7.13.3</ecNumber>
    </recommendedName>
</protein>
<dbReference type="InterPro" id="IPR003661">
    <property type="entry name" value="HisK_dim/P_dom"/>
</dbReference>
<dbReference type="PRINTS" id="PR00344">
    <property type="entry name" value="BCTRLSENSOR"/>
</dbReference>
<dbReference type="Gene3D" id="3.30.450.20">
    <property type="entry name" value="PAS domain"/>
    <property type="match status" value="1"/>
</dbReference>
<feature type="transmembrane region" description="Helical" evidence="13">
    <location>
        <begin position="101"/>
        <end position="120"/>
    </location>
</feature>
<dbReference type="FunFam" id="3.30.565.10:FF:000010">
    <property type="entry name" value="Sensor histidine kinase RcsC"/>
    <property type="match status" value="1"/>
</dbReference>
<evidence type="ECO:0000256" key="12">
    <source>
        <dbReference type="SAM" id="Coils"/>
    </source>
</evidence>
<dbReference type="Pfam" id="PF00072">
    <property type="entry name" value="Response_reg"/>
    <property type="match status" value="1"/>
</dbReference>
<dbReference type="CDD" id="cd18773">
    <property type="entry name" value="PDC1_HK_sensor"/>
    <property type="match status" value="1"/>
</dbReference>
<dbReference type="CDD" id="cd00082">
    <property type="entry name" value="HisKA"/>
    <property type="match status" value="1"/>
</dbReference>
<dbReference type="Pfam" id="PF02518">
    <property type="entry name" value="HATPase_c"/>
    <property type="match status" value="1"/>
</dbReference>
<sequence length="924" mass="103600">MFQQRYFAFSCSVVLGLLAGAVNLLPFWFLDSSEFLFGQFFVVLTLLCFGLRYALLTCVFSAAFIFYRWGHCWPSLVFTGEVIWLYFFCCRSAKPLFVRGLVYWLLIGTPLLAVFGYFFVKLPALEIATALVKYFLNAAIVLSVIDLLSFFFLKKSWQTRDLSLYKILNYIVSLLIILVVILTTIVLTNNHYSRIEYEVKSQLGEKSKDIAAKIDLYLNDYRRGVVLTAKAIEQGIDEELALNHLMGLYPNLRSSIVSDNKAIARIFNPMSLKESLKDDAPSIADRDYYIKGKDSPKGYISNIFKSRGLGNVPIVGVSAPIYKNSEFQGIVEGSLVFDFFFRFRPIIFENDGELIVLDASKQVVFSTLGDHYRVLNQLSSIQLDALRGDERGVMVTELDGEQYYVQSYLSEQQGWYVATLLKRKYANLVAASAWGQSLFLALVVIALISIFITQLSRWLVRPIKQLSAQIDEFEPTATATTIDNPYNSWLEVFSLQRQFATLAFNLTSNFRDLEQVNNENEALNQRLKNFNVSLEFQVNEKTDELIKAVALANKASQAKSQFLANMSHEIRTPLNGIIGLTDILLKNKAINQEGSEHLQMIQQSANNLLLILNDILDFSKIEAGALKLDTRSVDLHQLLNQLTLVFTNTGLQKGVAFTLEISANVPQVMELDPLRLSQIVNNVLNNAGKFTKSGKIEMSVSYFDGTLSLSISDTGIGISEKQQSQLFKEFTQADISTTRQYGGTGLGLAICKRIVELMGGNLKLKSKEGEGSCFTIAVPVKVAQLSEPVNNEQPVPDLSDFNVLLVEDNPINQMVISKMVGDTGCSLHIASDGEKALVCLETMKADIILMDCQMPNMDGFQCTRAIRTHPEKYADVIIIAITANAFEDDQKRCLQVGMNDFIAKPVDRILLYKCLNKWVGTLKS</sequence>
<dbReference type="InterPro" id="IPR011006">
    <property type="entry name" value="CheY-like_superfamily"/>
</dbReference>
<dbReference type="CDD" id="cd16922">
    <property type="entry name" value="HATPase_EvgS-ArcB-TorS-like"/>
    <property type="match status" value="1"/>
</dbReference>
<dbReference type="GO" id="GO:0005524">
    <property type="term" value="F:ATP binding"/>
    <property type="evidence" value="ECO:0007669"/>
    <property type="project" value="UniProtKB-KW"/>
</dbReference>
<dbReference type="SMART" id="SM00448">
    <property type="entry name" value="REC"/>
    <property type="match status" value="1"/>
</dbReference>
<organism evidence="16 17">
    <name type="scientific">Pseudoalteromonas porphyrae</name>
    <dbReference type="NCBI Taxonomy" id="187330"/>
    <lineage>
        <taxon>Bacteria</taxon>
        <taxon>Pseudomonadati</taxon>
        <taxon>Pseudomonadota</taxon>
        <taxon>Gammaproteobacteria</taxon>
        <taxon>Alteromonadales</taxon>
        <taxon>Pseudoalteromonadaceae</taxon>
        <taxon>Pseudoalteromonas</taxon>
    </lineage>
</organism>
<keyword evidence="5" id="KW-0547">Nucleotide-binding</keyword>
<dbReference type="PROSITE" id="PS50110">
    <property type="entry name" value="RESPONSE_REGULATORY"/>
    <property type="match status" value="1"/>
</dbReference>
<evidence type="ECO:0000259" key="15">
    <source>
        <dbReference type="PROSITE" id="PS50110"/>
    </source>
</evidence>